<accession>A0A8S5LNV6</accession>
<protein>
    <submittedName>
        <fullName evidence="1">Distal tail protein</fullName>
    </submittedName>
</protein>
<evidence type="ECO:0000313" key="1">
    <source>
        <dbReference type="EMBL" id="DAD71527.1"/>
    </source>
</evidence>
<sequence>MQDIEYNGMTGSSIDVYAKDLISLPAASANMTEIKLSGRDGTLYKWDGTYEANEIKIEFNYIGPVERWHDRWRMAQIWLSAHNSTLKISDDADFFYKVTHVTLDECSRTTKKIGNFTANFKTLDGLQYLVDGTREYDIKDVLWNQYLTCHPTYKITAEGMCTLTVNGNTMTANVGQNLTIDTDRMIAYRSDGTLNNTQVTGNYEDIYLLNGENEISFSGGELKVIPNWRCL</sequence>
<proteinExistence type="predicted"/>
<name>A0A8S5LNV6_9CAUD</name>
<organism evidence="1">
    <name type="scientific">Myoviridae sp. ctR2338</name>
    <dbReference type="NCBI Taxonomy" id="2827608"/>
    <lineage>
        <taxon>Viruses</taxon>
        <taxon>Duplodnaviria</taxon>
        <taxon>Heunggongvirae</taxon>
        <taxon>Uroviricota</taxon>
        <taxon>Caudoviricetes</taxon>
    </lineage>
</organism>
<dbReference type="EMBL" id="BK015883">
    <property type="protein sequence ID" value="DAD71527.1"/>
    <property type="molecule type" value="Genomic_DNA"/>
</dbReference>
<reference evidence="1" key="1">
    <citation type="journal article" date="2021" name="Proc. Natl. Acad. Sci. U.S.A.">
        <title>A Catalog of Tens of Thousands of Viruses from Human Metagenomes Reveals Hidden Associations with Chronic Diseases.</title>
        <authorList>
            <person name="Tisza M.J."/>
            <person name="Buck C.B."/>
        </authorList>
    </citation>
    <scope>NUCLEOTIDE SEQUENCE</scope>
    <source>
        <strain evidence="1">CtR2338</strain>
    </source>
</reference>
<dbReference type="Gene3D" id="2.40.30.200">
    <property type="match status" value="1"/>
</dbReference>